<accession>A0A934V5A9</accession>
<dbReference type="AlphaFoldDB" id="A0A934V5A9"/>
<comment type="caution">
    <text evidence="1">The sequence shown here is derived from an EMBL/GenBank/DDBJ whole genome shotgun (WGS) entry which is preliminary data.</text>
</comment>
<evidence type="ECO:0000313" key="2">
    <source>
        <dbReference type="Proteomes" id="UP000635245"/>
    </source>
</evidence>
<dbReference type="PANTHER" id="PTHR38479:SF2">
    <property type="entry name" value="WINGED HELIX DNA-BINDING DOMAIN-CONTAINING PROTEIN"/>
    <property type="match status" value="1"/>
</dbReference>
<dbReference type="PANTHER" id="PTHR38479">
    <property type="entry name" value="LMO0824 PROTEIN"/>
    <property type="match status" value="1"/>
</dbReference>
<sequence length="397" mass="43018">METVDETRAVRFRLARQGLGKRAPKGNLAETAGAVAPQNSPPGSAGQALQARLTGLTPQLIEDAVTEEKALVQLWAMRGAPHLVPVDDAGVFTTGLLPESEESFLQFIPGVADHAAKFDLGVRQLVEYTRYALSVALDGRQLSKDELGVALAEEVGKRLPPRSRKGWAEPDGLGSNTYGQSTVRYALYVVSLYGVLCIASQPRGSAKFALTEQWLGEPLPTWEPDRARAELVRRYLRLHGPSTAAELTAWTGASTEFTKASWDLVADELAEVDYRGKRAWVLAEDLSELRTPPAIKGVRLLPPSDPLLANRDRAALVADEATRRRIWRFQGNPGVVLADGELVALWRPSKKGKTVTIGVEEFRPLGGTVKDAITKEAEALAPFRGAEQARVTVTSAG</sequence>
<protein>
    <submittedName>
        <fullName evidence="1">AlkZ family DNA glycosylase</fullName>
    </submittedName>
</protein>
<dbReference type="EMBL" id="JAENJH010000002">
    <property type="protein sequence ID" value="MBK1784975.1"/>
    <property type="molecule type" value="Genomic_DNA"/>
</dbReference>
<dbReference type="RefSeq" id="WP_200317762.1">
    <property type="nucleotide sequence ID" value="NZ_JAENJH010000002.1"/>
</dbReference>
<dbReference type="Pfam" id="PF06224">
    <property type="entry name" value="AlkZ-like"/>
    <property type="match status" value="1"/>
</dbReference>
<organism evidence="1 2">
    <name type="scientific">Prauserella cavernicola</name>
    <dbReference type="NCBI Taxonomy" id="2800127"/>
    <lineage>
        <taxon>Bacteria</taxon>
        <taxon>Bacillati</taxon>
        <taxon>Actinomycetota</taxon>
        <taxon>Actinomycetes</taxon>
        <taxon>Pseudonocardiales</taxon>
        <taxon>Pseudonocardiaceae</taxon>
        <taxon>Prauserella</taxon>
    </lineage>
</organism>
<proteinExistence type="predicted"/>
<evidence type="ECO:0000313" key="1">
    <source>
        <dbReference type="EMBL" id="MBK1784975.1"/>
    </source>
</evidence>
<keyword evidence="2" id="KW-1185">Reference proteome</keyword>
<reference evidence="1" key="1">
    <citation type="submission" date="2020-12" db="EMBL/GenBank/DDBJ databases">
        <title>Prauserella sp. ASG 168, a novel actinomycete isolated from cave rock.</title>
        <authorList>
            <person name="Suriyachadkun C."/>
        </authorList>
    </citation>
    <scope>NUCLEOTIDE SEQUENCE</scope>
    <source>
        <strain evidence="1">ASG 168</strain>
    </source>
</reference>
<gene>
    <name evidence="1" type="ORF">JHE00_11615</name>
</gene>
<dbReference type="Proteomes" id="UP000635245">
    <property type="component" value="Unassembled WGS sequence"/>
</dbReference>
<dbReference type="InterPro" id="IPR009351">
    <property type="entry name" value="AlkZ-like"/>
</dbReference>
<name>A0A934V5A9_9PSEU</name>